<accession>A0A0R3TYY0</accession>
<dbReference type="AlphaFoldDB" id="A0A0R3TYY0"/>
<dbReference type="EMBL" id="UZAE01014924">
    <property type="protein sequence ID" value="VDO14811.1"/>
    <property type="molecule type" value="Genomic_DNA"/>
</dbReference>
<evidence type="ECO:0000313" key="3">
    <source>
        <dbReference type="WBParaSite" id="HNAJ_0001307901-mRNA-1"/>
    </source>
</evidence>
<dbReference type="Proteomes" id="UP000278807">
    <property type="component" value="Unassembled WGS sequence"/>
</dbReference>
<dbReference type="WBParaSite" id="HNAJ_0001307901-mRNA-1">
    <property type="protein sequence ID" value="HNAJ_0001307901-mRNA-1"/>
    <property type="gene ID" value="HNAJ_0001307901"/>
</dbReference>
<sequence length="140" mass="15411">MVYNNFVAVIFDNFKDASPFISGCTIESIDDFLIEPGVGLPQTGPLEVSVHDITNVISAEQKLRGLHFDAKFCNLFTLPLDISPELESDNALLIVQIGNFAIPLEKPVSILVPRGIPYKFVSIAANIINASRLKFLPKRP</sequence>
<keyword evidence="2" id="KW-1185">Reference proteome</keyword>
<organism evidence="3">
    <name type="scientific">Rodentolepis nana</name>
    <name type="common">Dwarf tapeworm</name>
    <name type="synonym">Hymenolepis nana</name>
    <dbReference type="NCBI Taxonomy" id="102285"/>
    <lineage>
        <taxon>Eukaryota</taxon>
        <taxon>Metazoa</taxon>
        <taxon>Spiralia</taxon>
        <taxon>Lophotrochozoa</taxon>
        <taxon>Platyhelminthes</taxon>
        <taxon>Cestoda</taxon>
        <taxon>Eucestoda</taxon>
        <taxon>Cyclophyllidea</taxon>
        <taxon>Hymenolepididae</taxon>
        <taxon>Rodentolepis</taxon>
    </lineage>
</organism>
<reference evidence="3" key="1">
    <citation type="submission" date="2017-02" db="UniProtKB">
        <authorList>
            <consortium name="WormBaseParasite"/>
        </authorList>
    </citation>
    <scope>IDENTIFICATION</scope>
</reference>
<protein>
    <submittedName>
        <fullName evidence="3">Reverse transcriptase domain-containing protein</fullName>
    </submittedName>
</protein>
<dbReference type="OrthoDB" id="6286772at2759"/>
<name>A0A0R3TYY0_RODNA</name>
<evidence type="ECO:0000313" key="1">
    <source>
        <dbReference type="EMBL" id="VDO14811.1"/>
    </source>
</evidence>
<evidence type="ECO:0000313" key="2">
    <source>
        <dbReference type="Proteomes" id="UP000278807"/>
    </source>
</evidence>
<proteinExistence type="predicted"/>
<reference evidence="1 2" key="2">
    <citation type="submission" date="2018-11" db="EMBL/GenBank/DDBJ databases">
        <authorList>
            <consortium name="Pathogen Informatics"/>
        </authorList>
    </citation>
    <scope>NUCLEOTIDE SEQUENCE [LARGE SCALE GENOMIC DNA]</scope>
</reference>
<gene>
    <name evidence="1" type="ORF">HNAJ_LOCUS13053</name>
</gene>